<comment type="caution">
    <text evidence="2">The sequence shown here is derived from an EMBL/GenBank/DDBJ whole genome shotgun (WGS) entry which is preliminary data.</text>
</comment>
<feature type="transmembrane region" description="Helical" evidence="1">
    <location>
        <begin position="63"/>
        <end position="90"/>
    </location>
</feature>
<feature type="transmembrane region" description="Helical" evidence="1">
    <location>
        <begin position="159"/>
        <end position="177"/>
    </location>
</feature>
<name>A0ABQ2NIN9_9FLAO</name>
<keyword evidence="3" id="KW-1185">Reference proteome</keyword>
<keyword evidence="1" id="KW-1133">Transmembrane helix</keyword>
<feature type="transmembrane region" description="Helical" evidence="1">
    <location>
        <begin position="102"/>
        <end position="127"/>
    </location>
</feature>
<dbReference type="Proteomes" id="UP000620064">
    <property type="component" value="Unassembled WGS sequence"/>
</dbReference>
<dbReference type="EMBL" id="BMLV01000003">
    <property type="protein sequence ID" value="GGP04362.1"/>
    <property type="molecule type" value="Genomic_DNA"/>
</dbReference>
<evidence type="ECO:0000313" key="2">
    <source>
        <dbReference type="EMBL" id="GGP04362.1"/>
    </source>
</evidence>
<accession>A0ABQ2NIN9</accession>
<keyword evidence="1" id="KW-0472">Membrane</keyword>
<organism evidence="2 3">
    <name type="scientific">Cloacibacterium rupense</name>
    <dbReference type="NCBI Taxonomy" id="517423"/>
    <lineage>
        <taxon>Bacteria</taxon>
        <taxon>Pseudomonadati</taxon>
        <taxon>Bacteroidota</taxon>
        <taxon>Flavobacteriia</taxon>
        <taxon>Flavobacteriales</taxon>
        <taxon>Weeksellaceae</taxon>
    </lineage>
</organism>
<evidence type="ECO:0000256" key="1">
    <source>
        <dbReference type="SAM" id="Phobius"/>
    </source>
</evidence>
<keyword evidence="1" id="KW-0812">Transmembrane</keyword>
<protein>
    <submittedName>
        <fullName evidence="2">Uncharacterized protein</fullName>
    </submittedName>
</protein>
<sequence length="181" mass="20736">MYIKKLLTIILVALIASAIAGIYGVINDQITFTISSEYYTKYRFLQYNLVQVEGDSRIIHPRVLVVLIAFLSTWWLPLISGLIILIFNLIQDTWKTLLKTSVLAILISILITIFSEVIGFILGFLILSKFPKYYFADWCFIPDKLNDYENYITAGTMDVFNFFGGILGLIVGIFYSYKKRG</sequence>
<evidence type="ECO:0000313" key="3">
    <source>
        <dbReference type="Proteomes" id="UP000620064"/>
    </source>
</evidence>
<dbReference type="RefSeq" id="WP_188617619.1">
    <property type="nucleotide sequence ID" value="NZ_BMLV01000003.1"/>
</dbReference>
<proteinExistence type="predicted"/>
<gene>
    <name evidence="2" type="ORF">GCM10010992_16340</name>
</gene>
<reference evidence="3" key="1">
    <citation type="journal article" date="2019" name="Int. J. Syst. Evol. Microbiol.">
        <title>The Global Catalogue of Microorganisms (GCM) 10K type strain sequencing project: providing services to taxonomists for standard genome sequencing and annotation.</title>
        <authorList>
            <consortium name="The Broad Institute Genomics Platform"/>
            <consortium name="The Broad Institute Genome Sequencing Center for Infectious Disease"/>
            <person name="Wu L."/>
            <person name="Ma J."/>
        </authorList>
    </citation>
    <scope>NUCLEOTIDE SEQUENCE [LARGE SCALE GENOMIC DNA]</scope>
    <source>
        <strain evidence="3">CGMCC 1.7656</strain>
    </source>
</reference>